<accession>A0A2T0B899</accession>
<dbReference type="EMBL" id="PVXO01000009">
    <property type="protein sequence ID" value="PRR80106.1"/>
    <property type="molecule type" value="Genomic_DNA"/>
</dbReference>
<dbReference type="OrthoDB" id="3174166at2"/>
<keyword evidence="3" id="KW-1185">Reference proteome</keyword>
<feature type="transmembrane region" description="Helical" evidence="1">
    <location>
        <begin position="20"/>
        <end position="45"/>
    </location>
</feature>
<gene>
    <name evidence="2" type="ORF">CLLI_04900</name>
</gene>
<organism evidence="2 3">
    <name type="scientific">Clostridium liquoris</name>
    <dbReference type="NCBI Taxonomy" id="1289519"/>
    <lineage>
        <taxon>Bacteria</taxon>
        <taxon>Bacillati</taxon>
        <taxon>Bacillota</taxon>
        <taxon>Clostridia</taxon>
        <taxon>Eubacteriales</taxon>
        <taxon>Clostridiaceae</taxon>
        <taxon>Clostridium</taxon>
    </lineage>
</organism>
<sequence>MRVNYSEDIYGWDKFSKFIFITGAFIALFKYGKLIGGLLIVYSFWRTRSGNIPKRVEEEMAFLSLGKSVKDYFLKFNRSNTSFSIKNTFGNLKGKLKERKEFLVTKCPNCKQKLRLPRGKGNILVTCPRCSYKFKLKT</sequence>
<keyword evidence="1" id="KW-0812">Transmembrane</keyword>
<evidence type="ECO:0000313" key="3">
    <source>
        <dbReference type="Proteomes" id="UP000239706"/>
    </source>
</evidence>
<evidence type="ECO:0000313" key="2">
    <source>
        <dbReference type="EMBL" id="PRR80106.1"/>
    </source>
</evidence>
<evidence type="ECO:0008006" key="4">
    <source>
        <dbReference type="Google" id="ProtNLM"/>
    </source>
</evidence>
<keyword evidence="1" id="KW-1133">Transmembrane helix</keyword>
<name>A0A2T0B899_9CLOT</name>
<dbReference type="Gene3D" id="2.20.28.160">
    <property type="match status" value="1"/>
</dbReference>
<dbReference type="RefSeq" id="WP_106062672.1">
    <property type="nucleotide sequence ID" value="NZ_PVXO01000009.1"/>
</dbReference>
<evidence type="ECO:0000256" key="1">
    <source>
        <dbReference type="SAM" id="Phobius"/>
    </source>
</evidence>
<keyword evidence="1" id="KW-0472">Membrane</keyword>
<dbReference type="AlphaFoldDB" id="A0A2T0B899"/>
<dbReference type="Proteomes" id="UP000239706">
    <property type="component" value="Unassembled WGS sequence"/>
</dbReference>
<comment type="caution">
    <text evidence="2">The sequence shown here is derived from an EMBL/GenBank/DDBJ whole genome shotgun (WGS) entry which is preliminary data.</text>
</comment>
<reference evidence="2 3" key="1">
    <citation type="submission" date="2018-03" db="EMBL/GenBank/DDBJ databases">
        <title>Genome sequence of Clostridium liquoris DSM 100320.</title>
        <authorList>
            <person name="Poehlein A."/>
            <person name="Daniel R."/>
        </authorList>
    </citation>
    <scope>NUCLEOTIDE SEQUENCE [LARGE SCALE GENOMIC DNA]</scope>
    <source>
        <strain evidence="2 3">DSM 100320</strain>
    </source>
</reference>
<proteinExistence type="predicted"/>
<protein>
    <recommendedName>
        <fullName evidence="4">DNA-directed RNA polymerase subunit P</fullName>
    </recommendedName>
</protein>